<evidence type="ECO:0000256" key="4">
    <source>
        <dbReference type="ARBA" id="ARBA00022786"/>
    </source>
</evidence>
<evidence type="ECO:0000259" key="10">
    <source>
        <dbReference type="PROSITE" id="PS50235"/>
    </source>
</evidence>
<accession>A0ABD3S0B1</accession>
<dbReference type="GO" id="GO:0006508">
    <property type="term" value="P:proteolysis"/>
    <property type="evidence" value="ECO:0007669"/>
    <property type="project" value="UniProtKB-KW"/>
</dbReference>
<feature type="region of interest" description="Disordered" evidence="9">
    <location>
        <begin position="1"/>
        <end position="31"/>
    </location>
</feature>
<feature type="region of interest" description="Disordered" evidence="9">
    <location>
        <begin position="588"/>
        <end position="623"/>
    </location>
</feature>
<evidence type="ECO:0000256" key="7">
    <source>
        <dbReference type="ARBA" id="ARBA00037450"/>
    </source>
</evidence>
<keyword evidence="5 8" id="KW-0378">Hydrolase</keyword>
<evidence type="ECO:0000256" key="2">
    <source>
        <dbReference type="ARBA" id="ARBA00009085"/>
    </source>
</evidence>
<dbReference type="PROSITE" id="PS00973">
    <property type="entry name" value="USP_2"/>
    <property type="match status" value="1"/>
</dbReference>
<comment type="function">
    <text evidence="7 8">Recognizes and hydrolyzes the peptide bond at the C-terminal Gly of ubiquitin. Involved in the processing of poly-ubiquitin precursors as well as that of ubiquitinated proteins.</text>
</comment>
<comment type="similarity">
    <text evidence="2 8">Belongs to the peptidase C19 family.</text>
</comment>
<evidence type="ECO:0000256" key="1">
    <source>
        <dbReference type="ARBA" id="ARBA00000707"/>
    </source>
</evidence>
<dbReference type="EC" id="3.4.19.12" evidence="8"/>
<evidence type="ECO:0000256" key="9">
    <source>
        <dbReference type="SAM" id="MobiDB-lite"/>
    </source>
</evidence>
<gene>
    <name evidence="11" type="ORF">ACJIZ3_003834</name>
</gene>
<dbReference type="Proteomes" id="UP001634393">
    <property type="component" value="Unassembled WGS sequence"/>
</dbReference>
<dbReference type="InterPro" id="IPR028889">
    <property type="entry name" value="USP"/>
</dbReference>
<evidence type="ECO:0000313" key="12">
    <source>
        <dbReference type="Proteomes" id="UP001634393"/>
    </source>
</evidence>
<comment type="caution">
    <text evidence="11">The sequence shown here is derived from an EMBL/GenBank/DDBJ whole genome shotgun (WGS) entry which is preliminary data.</text>
</comment>
<evidence type="ECO:0000256" key="5">
    <source>
        <dbReference type="ARBA" id="ARBA00022801"/>
    </source>
</evidence>
<proteinExistence type="inferred from homology"/>
<dbReference type="GO" id="GO:0004843">
    <property type="term" value="F:cysteine-type deubiquitinase activity"/>
    <property type="evidence" value="ECO:0007669"/>
    <property type="project" value="UniProtKB-UniRule"/>
</dbReference>
<feature type="domain" description="USP" evidence="10">
    <location>
        <begin position="95"/>
        <end position="399"/>
    </location>
</feature>
<keyword evidence="3 8" id="KW-0645">Protease</keyword>
<dbReference type="SUPFAM" id="SSF54001">
    <property type="entry name" value="Cysteine proteinases"/>
    <property type="match status" value="1"/>
</dbReference>
<dbReference type="PANTHER" id="PTHR24006:SF747">
    <property type="entry name" value="UBIQUITIN CARBOXYL-TERMINAL HYDROLASE 20"/>
    <property type="match status" value="1"/>
</dbReference>
<dbReference type="FunFam" id="3.90.70.10:FF:000116">
    <property type="entry name" value="Ubiquitin carboxyl-terminal hydrolase 20"/>
    <property type="match status" value="1"/>
</dbReference>
<reference evidence="11 12" key="1">
    <citation type="submission" date="2024-12" db="EMBL/GenBank/DDBJ databases">
        <title>The unique morphological basis and parallel evolutionary history of personate flowers in Penstemon.</title>
        <authorList>
            <person name="Depatie T.H."/>
            <person name="Wessinger C.A."/>
        </authorList>
    </citation>
    <scope>NUCLEOTIDE SEQUENCE [LARGE SCALE GENOMIC DNA]</scope>
    <source>
        <strain evidence="11">WTNN_2</strain>
        <tissue evidence="11">Leaf</tissue>
    </source>
</reference>
<evidence type="ECO:0000256" key="3">
    <source>
        <dbReference type="ARBA" id="ARBA00022670"/>
    </source>
</evidence>
<name>A0ABD3S0B1_9LAMI</name>
<dbReference type="InterPro" id="IPR018200">
    <property type="entry name" value="USP_CS"/>
</dbReference>
<dbReference type="Gene3D" id="3.90.70.10">
    <property type="entry name" value="Cysteine proteinases"/>
    <property type="match status" value="1"/>
</dbReference>
<dbReference type="PANTHER" id="PTHR24006">
    <property type="entry name" value="UBIQUITIN CARBOXYL-TERMINAL HYDROLASE"/>
    <property type="match status" value="1"/>
</dbReference>
<dbReference type="InterPro" id="IPR050164">
    <property type="entry name" value="Peptidase_C19"/>
</dbReference>
<sequence>MEDDKTPPDSLDTSETLKQDTDCSNSNTPSPSYDAVELFDEAVEEDVLLHRSPTNVFTTNVNEDAFYSHRRLTFGNNFNEWPDDKSSIPTAVIGAGLANLGNTCFLNAVLQCFTHTVPLLRGILADTSSVNCDCNKEKFCLLCTLRELIEVTLTLKNRVVFPSNLVDNLSYFSSTFQRFQQEDAHEFLQCFLDRLESSYDARRRNKMSLQTDNLVKQVFGGRLVSKLKCCNCGHCSDTYEPSVDLSLEIEDADNLLTALQSFTKVEKIDDPFTCDKCKEQVSVEKQLTIDQLPSVAAFHLKRFKNEGHYVQKIDKPVSFPKELDLLPFTCSGRKDDAELKYILYAILVHTGHTSTSGHYYCFIRLSPDMWCKFDDSRVVQVHEDLVLSQEAYILFYAKEGTPWFSSFIETQKLCADTMTMSTSPKSVLENVDTSLSPALQKNVSCNSNEVSEASVSKQWRIQENEIKDSSPRLNELENNKSTFNLHRTSDLSAPTNGSLDVSLRKSRKEVSPILLKKVILTPPRSPSPEIYIEDPPDAGFSIPLDHLRLTERKSCKRKLVKDDLETKHACSYIKKKMQGLRGKQIFDSMRGSQSEGSVSKKKSRVALSKGDNSVPRLRPLISR</sequence>
<evidence type="ECO:0000256" key="8">
    <source>
        <dbReference type="RuleBase" id="RU366025"/>
    </source>
</evidence>
<comment type="catalytic activity">
    <reaction evidence="1 8">
        <text>Thiol-dependent hydrolysis of ester, thioester, amide, peptide and isopeptide bonds formed by the C-terminal Gly of ubiquitin (a 76-residue protein attached to proteins as an intracellular targeting signal).</text>
        <dbReference type="EC" id="3.4.19.12"/>
    </reaction>
</comment>
<evidence type="ECO:0000256" key="6">
    <source>
        <dbReference type="ARBA" id="ARBA00022807"/>
    </source>
</evidence>
<dbReference type="AlphaFoldDB" id="A0ABD3S0B1"/>
<dbReference type="Pfam" id="PF00443">
    <property type="entry name" value="UCH"/>
    <property type="match status" value="1"/>
</dbReference>
<dbReference type="InterPro" id="IPR001394">
    <property type="entry name" value="Peptidase_C19_UCH"/>
</dbReference>
<keyword evidence="4 8" id="KW-0833">Ubl conjugation pathway</keyword>
<dbReference type="InterPro" id="IPR038765">
    <property type="entry name" value="Papain-like_cys_pep_sf"/>
</dbReference>
<dbReference type="PROSITE" id="PS00972">
    <property type="entry name" value="USP_1"/>
    <property type="match status" value="1"/>
</dbReference>
<evidence type="ECO:0000313" key="11">
    <source>
        <dbReference type="EMBL" id="KAL3817929.1"/>
    </source>
</evidence>
<dbReference type="EMBL" id="JBJXBP010000007">
    <property type="protein sequence ID" value="KAL3817929.1"/>
    <property type="molecule type" value="Genomic_DNA"/>
</dbReference>
<organism evidence="11 12">
    <name type="scientific">Penstemon smallii</name>
    <dbReference type="NCBI Taxonomy" id="265156"/>
    <lineage>
        <taxon>Eukaryota</taxon>
        <taxon>Viridiplantae</taxon>
        <taxon>Streptophyta</taxon>
        <taxon>Embryophyta</taxon>
        <taxon>Tracheophyta</taxon>
        <taxon>Spermatophyta</taxon>
        <taxon>Magnoliopsida</taxon>
        <taxon>eudicotyledons</taxon>
        <taxon>Gunneridae</taxon>
        <taxon>Pentapetalae</taxon>
        <taxon>asterids</taxon>
        <taxon>lamiids</taxon>
        <taxon>Lamiales</taxon>
        <taxon>Plantaginaceae</taxon>
        <taxon>Cheloneae</taxon>
        <taxon>Penstemon</taxon>
    </lineage>
</organism>
<keyword evidence="12" id="KW-1185">Reference proteome</keyword>
<feature type="compositionally biased region" description="Polar residues" evidence="9">
    <location>
        <begin position="22"/>
        <end position="31"/>
    </location>
</feature>
<keyword evidence="6 8" id="KW-0788">Thiol protease</keyword>
<dbReference type="PROSITE" id="PS50235">
    <property type="entry name" value="USP_3"/>
    <property type="match status" value="1"/>
</dbReference>
<protein>
    <recommendedName>
        <fullName evidence="8">Ubiquitin carboxyl-terminal hydrolase</fullName>
        <ecNumber evidence="8">3.4.19.12</ecNumber>
    </recommendedName>
</protein>